<evidence type="ECO:0000256" key="1">
    <source>
        <dbReference type="ARBA" id="ARBA00022801"/>
    </source>
</evidence>
<dbReference type="InterPro" id="IPR050272">
    <property type="entry name" value="Isochorismatase-like_hydrls"/>
</dbReference>
<dbReference type="PANTHER" id="PTHR43540">
    <property type="entry name" value="PEROXYUREIDOACRYLATE/UREIDOACRYLATE AMIDOHYDROLASE-RELATED"/>
    <property type="match status" value="1"/>
</dbReference>
<reference evidence="4 5" key="1">
    <citation type="submission" date="2019-06" db="EMBL/GenBank/DDBJ databases">
        <title>Pac Bio to generate improved reference genome sequences for organisms with transposon mutant libraries (support for FEBA project).</title>
        <authorList>
            <person name="Blow M."/>
        </authorList>
    </citation>
    <scope>NUCLEOTIDE SEQUENCE [LARGE SCALE GENOMIC DNA]</scope>
    <source>
        <strain evidence="4 5">USDA 1844</strain>
    </source>
</reference>
<dbReference type="Pfam" id="PF00857">
    <property type="entry name" value="Isochorismatase"/>
    <property type="match status" value="1"/>
</dbReference>
<evidence type="ECO:0000256" key="2">
    <source>
        <dbReference type="SAM" id="MobiDB-lite"/>
    </source>
</evidence>
<dbReference type="Gene3D" id="3.40.50.850">
    <property type="entry name" value="Isochorismatase-like"/>
    <property type="match status" value="1"/>
</dbReference>
<dbReference type="GO" id="GO:0016829">
    <property type="term" value="F:lyase activity"/>
    <property type="evidence" value="ECO:0007669"/>
    <property type="project" value="UniProtKB-KW"/>
</dbReference>
<dbReference type="SUPFAM" id="SSF52499">
    <property type="entry name" value="Isochorismatase-like hydrolases"/>
    <property type="match status" value="1"/>
</dbReference>
<protein>
    <submittedName>
        <fullName evidence="4">Bifunctional isochorismate lyase/aryl carrier protein</fullName>
    </submittedName>
</protein>
<organism evidence="4 5">
    <name type="scientific">Rhizobium mongolense USDA 1844</name>
    <dbReference type="NCBI Taxonomy" id="1079460"/>
    <lineage>
        <taxon>Bacteria</taxon>
        <taxon>Pseudomonadati</taxon>
        <taxon>Pseudomonadota</taxon>
        <taxon>Alphaproteobacteria</taxon>
        <taxon>Hyphomicrobiales</taxon>
        <taxon>Rhizobiaceae</taxon>
        <taxon>Rhizobium/Agrobacterium group</taxon>
        <taxon>Rhizobium</taxon>
    </lineage>
</organism>
<dbReference type="PANTHER" id="PTHR43540:SF6">
    <property type="entry name" value="ISOCHORISMATASE-LIKE DOMAIN-CONTAINING PROTEIN"/>
    <property type="match status" value="1"/>
</dbReference>
<evidence type="ECO:0000313" key="5">
    <source>
        <dbReference type="Proteomes" id="UP000319824"/>
    </source>
</evidence>
<keyword evidence="4" id="KW-0456">Lyase</keyword>
<feature type="compositionally biased region" description="Polar residues" evidence="2">
    <location>
        <begin position="195"/>
        <end position="205"/>
    </location>
</feature>
<dbReference type="InterPro" id="IPR036380">
    <property type="entry name" value="Isochorismatase-like_sf"/>
</dbReference>
<comment type="caution">
    <text evidence="4">The sequence shown here is derived from an EMBL/GenBank/DDBJ whole genome shotgun (WGS) entry which is preliminary data.</text>
</comment>
<dbReference type="InterPro" id="IPR000868">
    <property type="entry name" value="Isochorismatase-like_dom"/>
</dbReference>
<feature type="region of interest" description="Disordered" evidence="2">
    <location>
        <begin position="189"/>
        <end position="217"/>
    </location>
</feature>
<gene>
    <name evidence="4" type="ORF">BCL32_4992</name>
</gene>
<proteinExistence type="predicted"/>
<accession>A0A559SQT6</accession>
<dbReference type="CDD" id="cd00431">
    <property type="entry name" value="cysteine_hydrolases"/>
    <property type="match status" value="1"/>
</dbReference>
<evidence type="ECO:0000259" key="3">
    <source>
        <dbReference type="Pfam" id="PF00857"/>
    </source>
</evidence>
<dbReference type="RefSeq" id="WP_084796933.1">
    <property type="nucleotide sequence ID" value="NZ_ATTQ01000005.1"/>
</dbReference>
<dbReference type="AlphaFoldDB" id="A0A559SQT6"/>
<name>A0A559SQT6_9HYPH</name>
<sequence>MTKRALVIIDIINDYLDHWSADKAARLIGETNKLAVAFREAGLPVIWVRPEFRPDLSDAFLEMRDKNLKIAIEGTSGAQFHAGLDWEPSDTTIVKKRYSAFYRTELEGILSAMGVGELVLCGINTHACIRMAAIDAYQRDLRVVLAEECIDSYDGEHGRVSVDYLNGKIAKLATVSEITQALRPLQAAGTLPPQAASSFDATRTSVPARPAEQNNVV</sequence>
<dbReference type="GO" id="GO:0016787">
    <property type="term" value="F:hydrolase activity"/>
    <property type="evidence" value="ECO:0007669"/>
    <property type="project" value="UniProtKB-KW"/>
</dbReference>
<dbReference type="Proteomes" id="UP000319824">
    <property type="component" value="Unassembled WGS sequence"/>
</dbReference>
<evidence type="ECO:0000313" key="4">
    <source>
        <dbReference type="EMBL" id="TVZ64727.1"/>
    </source>
</evidence>
<keyword evidence="1" id="KW-0378">Hydrolase</keyword>
<feature type="domain" description="Isochorismatase-like" evidence="3">
    <location>
        <begin position="5"/>
        <end position="175"/>
    </location>
</feature>
<dbReference type="EMBL" id="VISO01000003">
    <property type="protein sequence ID" value="TVZ64727.1"/>
    <property type="molecule type" value="Genomic_DNA"/>
</dbReference>